<dbReference type="Proteomes" id="UP000253383">
    <property type="component" value="Unassembled WGS sequence"/>
</dbReference>
<dbReference type="OrthoDB" id="935144at2"/>
<keyword evidence="2" id="KW-1185">Reference proteome</keyword>
<proteinExistence type="predicted"/>
<protein>
    <submittedName>
        <fullName evidence="1">Uncharacterized protein</fullName>
    </submittedName>
</protein>
<dbReference type="RefSeq" id="WP_114407754.1">
    <property type="nucleotide sequence ID" value="NZ_QOWE01000016.1"/>
</dbReference>
<reference evidence="1 2" key="1">
    <citation type="submission" date="2018-07" db="EMBL/GenBank/DDBJ databases">
        <title>Genome analysis of Larkinella rosea.</title>
        <authorList>
            <person name="Zhou Z."/>
            <person name="Wang G."/>
        </authorList>
    </citation>
    <scope>NUCLEOTIDE SEQUENCE [LARGE SCALE GENOMIC DNA]</scope>
    <source>
        <strain evidence="2">zzj9</strain>
    </source>
</reference>
<name>A0A368JJX0_9BACT</name>
<sequence>MKKLLSILLVIQIISIHQTRAQCDPATPQQNAAYEKVVKELQNQFRKNPPAGNWQVFDERHSLGKLELSDEYGKIFRICGDRYDLSFLQASAADQQKARADSAKAIGDTITQQQRSFVMSTDSIYKESDPNRTTDLAKSTVDINVEMNAGNYRVEEPISNRFAASYKTIPVDGAPLALQIILKPNDAGIAARPETVVLLGNWKNNLQKNPRGDKLYHYSYKKGGTLIENMIVTIKAPLDVASEIVKKIDWRALSNTLTK</sequence>
<evidence type="ECO:0000313" key="2">
    <source>
        <dbReference type="Proteomes" id="UP000253383"/>
    </source>
</evidence>
<gene>
    <name evidence="1" type="ORF">DUE52_19730</name>
</gene>
<organism evidence="1 2">
    <name type="scientific">Larkinella punicea</name>
    <dbReference type="NCBI Taxonomy" id="2315727"/>
    <lineage>
        <taxon>Bacteria</taxon>
        <taxon>Pseudomonadati</taxon>
        <taxon>Bacteroidota</taxon>
        <taxon>Cytophagia</taxon>
        <taxon>Cytophagales</taxon>
        <taxon>Spirosomataceae</taxon>
        <taxon>Larkinella</taxon>
    </lineage>
</organism>
<dbReference type="EMBL" id="QOWE01000016">
    <property type="protein sequence ID" value="RCR67948.1"/>
    <property type="molecule type" value="Genomic_DNA"/>
</dbReference>
<comment type="caution">
    <text evidence="1">The sequence shown here is derived from an EMBL/GenBank/DDBJ whole genome shotgun (WGS) entry which is preliminary data.</text>
</comment>
<accession>A0A368JJX0</accession>
<evidence type="ECO:0000313" key="1">
    <source>
        <dbReference type="EMBL" id="RCR67948.1"/>
    </source>
</evidence>
<dbReference type="AlphaFoldDB" id="A0A368JJX0"/>